<accession>A0A3P7NX59</accession>
<dbReference type="AlphaFoldDB" id="A0A3P7NX59"/>
<name>A0A3P7NX59_DIBLA</name>
<protein>
    <submittedName>
        <fullName evidence="2">Uncharacterized protein</fullName>
    </submittedName>
</protein>
<evidence type="ECO:0000256" key="1">
    <source>
        <dbReference type="SAM" id="MobiDB-lite"/>
    </source>
</evidence>
<feature type="region of interest" description="Disordered" evidence="1">
    <location>
        <begin position="87"/>
        <end position="135"/>
    </location>
</feature>
<dbReference type="OrthoDB" id="6282202at2759"/>
<proteinExistence type="predicted"/>
<organism evidence="2 3">
    <name type="scientific">Dibothriocephalus latus</name>
    <name type="common">Fish tapeworm</name>
    <name type="synonym">Diphyllobothrium latum</name>
    <dbReference type="NCBI Taxonomy" id="60516"/>
    <lineage>
        <taxon>Eukaryota</taxon>
        <taxon>Metazoa</taxon>
        <taxon>Spiralia</taxon>
        <taxon>Lophotrochozoa</taxon>
        <taxon>Platyhelminthes</taxon>
        <taxon>Cestoda</taxon>
        <taxon>Eucestoda</taxon>
        <taxon>Diphyllobothriidea</taxon>
        <taxon>Diphyllobothriidae</taxon>
        <taxon>Dibothriocephalus</taxon>
    </lineage>
</organism>
<sequence length="198" mass="22012">MYSPDPELDLQSIGAPGEGSICGDAEGLEVQHTLSNLVLYEETSPVFIAYLFALSHAHLCDATPLDAHSMEYFDNFGESGDFYGSGGKKSLDETRSDDRFSPATHSSHTSATTTTSSTQEARLASGSSGAKLTPQELLKRRMQAQLNKAFVADKKAEQERQMKLEKERQDREQGLRKLAEKLRQREADRRRAERLSDV</sequence>
<evidence type="ECO:0000313" key="3">
    <source>
        <dbReference type="Proteomes" id="UP000281553"/>
    </source>
</evidence>
<feature type="non-terminal residue" evidence="2">
    <location>
        <position position="198"/>
    </location>
</feature>
<feature type="region of interest" description="Disordered" evidence="1">
    <location>
        <begin position="153"/>
        <end position="175"/>
    </location>
</feature>
<reference evidence="2 3" key="1">
    <citation type="submission" date="2018-11" db="EMBL/GenBank/DDBJ databases">
        <authorList>
            <consortium name="Pathogen Informatics"/>
        </authorList>
    </citation>
    <scope>NUCLEOTIDE SEQUENCE [LARGE SCALE GENOMIC DNA]</scope>
</reference>
<dbReference type="EMBL" id="UYRU01055995">
    <property type="protein sequence ID" value="VDN13269.1"/>
    <property type="molecule type" value="Genomic_DNA"/>
</dbReference>
<keyword evidence="3" id="KW-1185">Reference proteome</keyword>
<gene>
    <name evidence="2" type="ORF">DILT_LOCUS9100</name>
</gene>
<feature type="compositionally biased region" description="Basic and acidic residues" evidence="1">
    <location>
        <begin position="89"/>
        <end position="100"/>
    </location>
</feature>
<dbReference type="Proteomes" id="UP000281553">
    <property type="component" value="Unassembled WGS sequence"/>
</dbReference>
<evidence type="ECO:0000313" key="2">
    <source>
        <dbReference type="EMBL" id="VDN13269.1"/>
    </source>
</evidence>
<feature type="compositionally biased region" description="Low complexity" evidence="1">
    <location>
        <begin position="103"/>
        <end position="118"/>
    </location>
</feature>